<dbReference type="PANTHER" id="PTHR10044:SF139">
    <property type="entry name" value="DEATH-ASSOCIATED INHIBITOR OF APOPTOSIS 2"/>
    <property type="match status" value="1"/>
</dbReference>
<comment type="subcellular location">
    <subcellularLocation>
        <location evidence="1">Golgi apparatus</location>
        <location evidence="1">Golgi stack membrane</location>
        <topology evidence="1">Single-pass type II membrane protein</topology>
    </subcellularLocation>
</comment>
<dbReference type="Pfam" id="PF00653">
    <property type="entry name" value="BIR"/>
    <property type="match status" value="2"/>
</dbReference>
<keyword evidence="5" id="KW-1185">Reference proteome</keyword>
<feature type="domain" description="Fucosyltransferase C-terminal" evidence="2">
    <location>
        <begin position="118"/>
        <end position="202"/>
    </location>
</feature>
<dbReference type="Pfam" id="PF17039">
    <property type="entry name" value="Glyco_tran_10_N"/>
    <property type="match status" value="1"/>
</dbReference>
<gene>
    <name evidence="4" type="ORF">MEDL_38916</name>
</gene>
<evidence type="ECO:0000313" key="4">
    <source>
        <dbReference type="EMBL" id="CAG2225808.1"/>
    </source>
</evidence>
<dbReference type="GO" id="GO:0043066">
    <property type="term" value="P:negative regulation of apoptotic process"/>
    <property type="evidence" value="ECO:0007669"/>
    <property type="project" value="TreeGrafter"/>
</dbReference>
<dbReference type="InterPro" id="IPR050784">
    <property type="entry name" value="IAP"/>
</dbReference>
<dbReference type="GO" id="GO:0005634">
    <property type="term" value="C:nucleus"/>
    <property type="evidence" value="ECO:0007669"/>
    <property type="project" value="TreeGrafter"/>
</dbReference>
<evidence type="ECO:0000313" key="5">
    <source>
        <dbReference type="Proteomes" id="UP000683360"/>
    </source>
</evidence>
<dbReference type="SUPFAM" id="SSF53756">
    <property type="entry name" value="UDP-Glycosyltransferase/glycogen phosphorylase"/>
    <property type="match status" value="1"/>
</dbReference>
<keyword evidence="1" id="KW-0472">Membrane</keyword>
<dbReference type="CDD" id="cd00022">
    <property type="entry name" value="BIR"/>
    <property type="match status" value="1"/>
</dbReference>
<dbReference type="GO" id="GO:0032580">
    <property type="term" value="C:Golgi cisterna membrane"/>
    <property type="evidence" value="ECO:0007669"/>
    <property type="project" value="UniProtKB-SubCell"/>
</dbReference>
<keyword evidence="1" id="KW-0812">Transmembrane</keyword>
<dbReference type="OrthoDB" id="297881at2759"/>
<dbReference type="Proteomes" id="UP000683360">
    <property type="component" value="Unassembled WGS sequence"/>
</dbReference>
<evidence type="ECO:0000256" key="1">
    <source>
        <dbReference type="RuleBase" id="RU003832"/>
    </source>
</evidence>
<dbReference type="EMBL" id="CAJPWZ010001861">
    <property type="protein sequence ID" value="CAG2225808.1"/>
    <property type="molecule type" value="Genomic_DNA"/>
</dbReference>
<dbReference type="PROSITE" id="PS50143">
    <property type="entry name" value="BIR_REPEAT_2"/>
    <property type="match status" value="2"/>
</dbReference>
<dbReference type="EC" id="2.4.1.-" evidence="1"/>
<proteinExistence type="inferred from homology"/>
<sequence>MFFFTPELALTMVVFIVNHSYRNCKFTTDTKQLSTSTAVIFHHDSFSTLPVKASGQIWIFATLESPYHTRLSFKTDKSKMKFNWTMTYRKDSEGFSPYALLKKQLHIPFKNYTSIFLNKTHNIAWVVSHCQTQSKREAYVKELSKYIDVDIYGKCGNPCSFTEDCKVHLNQQNNQLYYTTDQQSNQLYYTTDQQSNQLYYTTVQRSNQLYYTTDQQSNQLYYTTDQRSNQLYYTTDQQSNQLYYTTDQRRKGDEVVCFSCNLPYKNWKGNDSPKEIHIRCSPLCNFIQNKSSEIISNSFFEKNTISTVSNSSQINATKSDITFTRGLQTHLSSISSNSRDSNRQAFLPKITNDVSTDTQASIEPMTLGICLDKPKYPKYAVRRQRLDSFQHWPPYLTQSPDEMALAGFFYAGSEDHCRCFSCGGSLRNWEPGDQPWVEHARWYQNCAFVRNCKGDRFIQDVQTNNMQTEIFKKANITNSALYEAILSIDYILEEDMTETILEEDMAETIVEKRVNKQKPDQELELSNRILKEENQNLKDHQTCKICLDEPIEIVFLPVLIYLLVSAVRLRLEDVLYVGQKLEGELRP</sequence>
<evidence type="ECO:0000259" key="3">
    <source>
        <dbReference type="Pfam" id="PF17039"/>
    </source>
</evidence>
<dbReference type="InterPro" id="IPR001370">
    <property type="entry name" value="BIR_rpt"/>
</dbReference>
<dbReference type="GO" id="GO:0043027">
    <property type="term" value="F:cysteine-type endopeptidase inhibitor activity involved in apoptotic process"/>
    <property type="evidence" value="ECO:0007669"/>
    <property type="project" value="TreeGrafter"/>
</dbReference>
<name>A0A8S3SWM4_MYTED</name>
<organism evidence="4 5">
    <name type="scientific">Mytilus edulis</name>
    <name type="common">Blue mussel</name>
    <dbReference type="NCBI Taxonomy" id="6550"/>
    <lineage>
        <taxon>Eukaryota</taxon>
        <taxon>Metazoa</taxon>
        <taxon>Spiralia</taxon>
        <taxon>Lophotrochozoa</taxon>
        <taxon>Mollusca</taxon>
        <taxon>Bivalvia</taxon>
        <taxon>Autobranchia</taxon>
        <taxon>Pteriomorphia</taxon>
        <taxon>Mytilida</taxon>
        <taxon>Mytiloidea</taxon>
        <taxon>Mytilidae</taxon>
        <taxon>Mytilinae</taxon>
        <taxon>Mytilus</taxon>
    </lineage>
</organism>
<comment type="caution">
    <text evidence="4">The sequence shown here is derived from an EMBL/GenBank/DDBJ whole genome shotgun (WGS) entry which is preliminary data.</text>
</comment>
<dbReference type="GO" id="GO:0061630">
    <property type="term" value="F:ubiquitin protein ligase activity"/>
    <property type="evidence" value="ECO:0007669"/>
    <property type="project" value="TreeGrafter"/>
</dbReference>
<dbReference type="Gene3D" id="3.40.50.11660">
    <property type="entry name" value="Glycosyl transferase family 10, C-terminal domain"/>
    <property type="match status" value="1"/>
</dbReference>
<reference evidence="4" key="1">
    <citation type="submission" date="2021-03" db="EMBL/GenBank/DDBJ databases">
        <authorList>
            <person name="Bekaert M."/>
        </authorList>
    </citation>
    <scope>NUCLEOTIDE SEQUENCE</scope>
</reference>
<dbReference type="Pfam" id="PF00852">
    <property type="entry name" value="Glyco_transf_10"/>
    <property type="match status" value="1"/>
</dbReference>
<keyword evidence="1" id="KW-0333">Golgi apparatus</keyword>
<keyword evidence="1" id="KW-0328">Glycosyltransferase</keyword>
<dbReference type="InterPro" id="IPR055270">
    <property type="entry name" value="Glyco_tran_10_C"/>
</dbReference>
<evidence type="ECO:0000259" key="2">
    <source>
        <dbReference type="Pfam" id="PF00852"/>
    </source>
</evidence>
<dbReference type="GO" id="GO:0031398">
    <property type="term" value="P:positive regulation of protein ubiquitination"/>
    <property type="evidence" value="ECO:0007669"/>
    <property type="project" value="TreeGrafter"/>
</dbReference>
<keyword evidence="1" id="KW-0808">Transferase</keyword>
<dbReference type="SUPFAM" id="SSF57924">
    <property type="entry name" value="Inhibitor of apoptosis (IAP) repeat"/>
    <property type="match status" value="2"/>
</dbReference>
<dbReference type="SMART" id="SM00238">
    <property type="entry name" value="BIR"/>
    <property type="match status" value="2"/>
</dbReference>
<comment type="similarity">
    <text evidence="1">Belongs to the glycosyltransferase 10 family.</text>
</comment>
<dbReference type="GO" id="GO:0051726">
    <property type="term" value="P:regulation of cell cycle"/>
    <property type="evidence" value="ECO:0007669"/>
    <property type="project" value="TreeGrafter"/>
</dbReference>
<feature type="domain" description="Fucosyltransferase N-terminal" evidence="3">
    <location>
        <begin position="20"/>
        <end position="98"/>
    </location>
</feature>
<protein>
    <recommendedName>
        <fullName evidence="1">Fucosyltransferase</fullName>
        <ecNumber evidence="1">2.4.1.-</ecNumber>
    </recommendedName>
</protein>
<dbReference type="Gene3D" id="1.10.1170.10">
    <property type="entry name" value="Inhibitor Of Apoptosis Protein (2mihbC-IAP-1), Chain A"/>
    <property type="match status" value="2"/>
</dbReference>
<dbReference type="InterPro" id="IPR038577">
    <property type="entry name" value="GT10-like_C_sf"/>
</dbReference>
<accession>A0A8S3SWM4</accession>
<dbReference type="AlphaFoldDB" id="A0A8S3SWM4"/>
<dbReference type="GO" id="GO:0016757">
    <property type="term" value="F:glycosyltransferase activity"/>
    <property type="evidence" value="ECO:0007669"/>
    <property type="project" value="UniProtKB-UniRule"/>
</dbReference>
<dbReference type="InterPro" id="IPR031481">
    <property type="entry name" value="Glyco_tran_10_N"/>
</dbReference>
<dbReference type="PANTHER" id="PTHR10044">
    <property type="entry name" value="INHIBITOR OF APOPTOSIS"/>
    <property type="match status" value="1"/>
</dbReference>